<dbReference type="PANTHER" id="PTHR31718">
    <property type="entry name" value="PLAT DOMAIN-CONTAINING PROTEIN"/>
    <property type="match status" value="1"/>
</dbReference>
<dbReference type="PROSITE" id="PS50095">
    <property type="entry name" value="PLAT"/>
    <property type="match status" value="1"/>
</dbReference>
<accession>A0A0D9XIW3</accession>
<reference evidence="3 4" key="1">
    <citation type="submission" date="2012-08" db="EMBL/GenBank/DDBJ databases">
        <title>Oryza genome evolution.</title>
        <authorList>
            <person name="Wing R.A."/>
        </authorList>
    </citation>
    <scope>NUCLEOTIDE SEQUENCE</scope>
</reference>
<dbReference type="SUPFAM" id="SSF49723">
    <property type="entry name" value="Lipase/lipooxygenase domain (PLAT/LH2 domain)"/>
    <property type="match status" value="1"/>
</dbReference>
<proteinExistence type="predicted"/>
<name>A0A0D9XIW3_9ORYZ</name>
<evidence type="ECO:0000259" key="2">
    <source>
        <dbReference type="PROSITE" id="PS50095"/>
    </source>
</evidence>
<evidence type="ECO:0000256" key="1">
    <source>
        <dbReference type="PROSITE-ProRule" id="PRU00152"/>
    </source>
</evidence>
<protein>
    <recommendedName>
        <fullName evidence="2">PLAT domain-containing protein</fullName>
    </recommendedName>
</protein>
<dbReference type="Gramene" id="LPERR10G04910.1">
    <property type="protein sequence ID" value="LPERR10G04910.1"/>
    <property type="gene ID" value="LPERR10G04910"/>
</dbReference>
<dbReference type="EnsemblPlants" id="LPERR10G04910.1">
    <property type="protein sequence ID" value="LPERR10G04910.1"/>
    <property type="gene ID" value="LPERR10G04910"/>
</dbReference>
<dbReference type="PANTHER" id="PTHR31718:SF64">
    <property type="entry name" value="OS10G0361900 PROTEIN"/>
    <property type="match status" value="1"/>
</dbReference>
<feature type="domain" description="PLAT" evidence="2">
    <location>
        <begin position="1"/>
        <end position="85"/>
    </location>
</feature>
<sequence>MSAGHNYFEEGNLDRFRATGPCMPSEPCNMVLTSDGSGNKAGWYVSYVQVTQFGQASVPSMSHKWAVDQWLAIDEAPNMLSADRRGCGIGREAP</sequence>
<reference evidence="3" key="3">
    <citation type="submission" date="2015-04" db="UniProtKB">
        <authorList>
            <consortium name="EnsemblPlants"/>
        </authorList>
    </citation>
    <scope>IDENTIFICATION</scope>
</reference>
<comment type="caution">
    <text evidence="1">Lacks conserved residue(s) required for the propagation of feature annotation.</text>
</comment>
<dbReference type="InterPro" id="IPR036392">
    <property type="entry name" value="PLAT/LH2_dom_sf"/>
</dbReference>
<organism evidence="3 4">
    <name type="scientific">Leersia perrieri</name>
    <dbReference type="NCBI Taxonomy" id="77586"/>
    <lineage>
        <taxon>Eukaryota</taxon>
        <taxon>Viridiplantae</taxon>
        <taxon>Streptophyta</taxon>
        <taxon>Embryophyta</taxon>
        <taxon>Tracheophyta</taxon>
        <taxon>Spermatophyta</taxon>
        <taxon>Magnoliopsida</taxon>
        <taxon>Liliopsida</taxon>
        <taxon>Poales</taxon>
        <taxon>Poaceae</taxon>
        <taxon>BOP clade</taxon>
        <taxon>Oryzoideae</taxon>
        <taxon>Oryzeae</taxon>
        <taxon>Oryzinae</taxon>
        <taxon>Leersia</taxon>
    </lineage>
</organism>
<evidence type="ECO:0000313" key="3">
    <source>
        <dbReference type="EnsemblPlants" id="LPERR10G04910.1"/>
    </source>
</evidence>
<dbReference type="InterPro" id="IPR001024">
    <property type="entry name" value="PLAT/LH2_dom"/>
</dbReference>
<dbReference type="HOGENOM" id="CLU_171416_0_0_1"/>
<reference evidence="4" key="2">
    <citation type="submission" date="2013-12" db="EMBL/GenBank/DDBJ databases">
        <authorList>
            <person name="Yu Y."/>
            <person name="Lee S."/>
            <person name="de Baynast K."/>
            <person name="Wissotski M."/>
            <person name="Liu L."/>
            <person name="Talag J."/>
            <person name="Goicoechea J."/>
            <person name="Angelova A."/>
            <person name="Jetty R."/>
            <person name="Kudrna D."/>
            <person name="Golser W."/>
            <person name="Rivera L."/>
            <person name="Zhang J."/>
            <person name="Wing R."/>
        </authorList>
    </citation>
    <scope>NUCLEOTIDE SEQUENCE</scope>
</reference>
<dbReference type="Gene3D" id="2.60.60.20">
    <property type="entry name" value="PLAT/LH2 domain"/>
    <property type="match status" value="1"/>
</dbReference>
<evidence type="ECO:0000313" key="4">
    <source>
        <dbReference type="Proteomes" id="UP000032180"/>
    </source>
</evidence>
<dbReference type="AlphaFoldDB" id="A0A0D9XIW3"/>
<dbReference type="Proteomes" id="UP000032180">
    <property type="component" value="Chromosome 10"/>
</dbReference>
<keyword evidence="4" id="KW-1185">Reference proteome</keyword>
<dbReference type="STRING" id="77586.A0A0D9XIW3"/>